<dbReference type="EMBL" id="GBRH01209831">
    <property type="protein sequence ID" value="JAD88064.1"/>
    <property type="molecule type" value="Transcribed_RNA"/>
</dbReference>
<protein>
    <submittedName>
        <fullName evidence="1">Uncharacterized protein</fullName>
    </submittedName>
</protein>
<name>A0A0A9DHL9_ARUDO</name>
<evidence type="ECO:0000313" key="1">
    <source>
        <dbReference type="EMBL" id="JAD88064.1"/>
    </source>
</evidence>
<reference evidence="1" key="1">
    <citation type="submission" date="2014-09" db="EMBL/GenBank/DDBJ databases">
        <authorList>
            <person name="Magalhaes I.L.F."/>
            <person name="Oliveira U."/>
            <person name="Santos F.R."/>
            <person name="Vidigal T.H.D.A."/>
            <person name="Brescovit A.D."/>
            <person name="Santos A.J."/>
        </authorList>
    </citation>
    <scope>NUCLEOTIDE SEQUENCE</scope>
    <source>
        <tissue evidence="1">Shoot tissue taken approximately 20 cm above the soil surface</tissue>
    </source>
</reference>
<dbReference type="AlphaFoldDB" id="A0A0A9DHL9"/>
<accession>A0A0A9DHL9</accession>
<organism evidence="1">
    <name type="scientific">Arundo donax</name>
    <name type="common">Giant reed</name>
    <name type="synonym">Donax arundinaceus</name>
    <dbReference type="NCBI Taxonomy" id="35708"/>
    <lineage>
        <taxon>Eukaryota</taxon>
        <taxon>Viridiplantae</taxon>
        <taxon>Streptophyta</taxon>
        <taxon>Embryophyta</taxon>
        <taxon>Tracheophyta</taxon>
        <taxon>Spermatophyta</taxon>
        <taxon>Magnoliopsida</taxon>
        <taxon>Liliopsida</taxon>
        <taxon>Poales</taxon>
        <taxon>Poaceae</taxon>
        <taxon>PACMAD clade</taxon>
        <taxon>Arundinoideae</taxon>
        <taxon>Arundineae</taxon>
        <taxon>Arundo</taxon>
    </lineage>
</organism>
<reference evidence="1" key="2">
    <citation type="journal article" date="2015" name="Data Brief">
        <title>Shoot transcriptome of the giant reed, Arundo donax.</title>
        <authorList>
            <person name="Barrero R.A."/>
            <person name="Guerrero F.D."/>
            <person name="Moolhuijzen P."/>
            <person name="Goolsby J.A."/>
            <person name="Tidwell J."/>
            <person name="Bellgard S.E."/>
            <person name="Bellgard M.I."/>
        </authorList>
    </citation>
    <scope>NUCLEOTIDE SEQUENCE</scope>
    <source>
        <tissue evidence="1">Shoot tissue taken approximately 20 cm above the soil surface</tissue>
    </source>
</reference>
<proteinExistence type="predicted"/>
<sequence length="55" mass="6256">MMRMSSCLFWSKRVCTMLNKLLANSGICSLQETNSLRYISITTFAKPYCSVLNSL</sequence>